<dbReference type="InterPro" id="IPR027022">
    <property type="entry name" value="ABC_permease_BceB-typ"/>
</dbReference>
<feature type="transmembrane region" description="Helical" evidence="6">
    <location>
        <begin position="21"/>
        <end position="42"/>
    </location>
</feature>
<dbReference type="RefSeq" id="WP_221862082.1">
    <property type="nucleotide sequence ID" value="NZ_JAIKTU010000014.1"/>
</dbReference>
<reference evidence="8 9" key="1">
    <citation type="journal article" date="2021" name="Cell Host Microbe">
        <title>in vivo commensal control of Clostridioides difficile virulence.</title>
        <authorList>
            <person name="Girinathan B.P."/>
            <person name="Dibenedetto N."/>
            <person name="Worley J.N."/>
            <person name="Peltier J."/>
            <person name="Arrieta-Ortiz M.L."/>
            <person name="Rupa Christinal Immanuel S."/>
            <person name="Lavin R."/>
            <person name="Delaney M.L."/>
            <person name="Cummins C."/>
            <person name="Hoffmann M."/>
            <person name="Luo Y."/>
            <person name="Gonzalez-Escalona N."/>
            <person name="Allard M."/>
            <person name="Onderdonk A.B."/>
            <person name="Gerber G.K."/>
            <person name="Sonenshein A.L."/>
            <person name="Baliga N."/>
            <person name="Dupuy B."/>
            <person name="Bry L."/>
        </authorList>
    </citation>
    <scope>NUCLEOTIDE SEQUENCE [LARGE SCALE GENOMIC DNA]</scope>
    <source>
        <strain evidence="8 9">DSM 599</strain>
    </source>
</reference>
<keyword evidence="9" id="KW-1185">Reference proteome</keyword>
<comment type="caution">
    <text evidence="8">The sequence shown here is derived from an EMBL/GenBank/DDBJ whole genome shotgun (WGS) entry which is preliminary data.</text>
</comment>
<evidence type="ECO:0000313" key="8">
    <source>
        <dbReference type="EMBL" id="MBY0756867.1"/>
    </source>
</evidence>
<dbReference type="Proteomes" id="UP001299068">
    <property type="component" value="Unassembled WGS sequence"/>
</dbReference>
<evidence type="ECO:0000256" key="3">
    <source>
        <dbReference type="ARBA" id="ARBA00022692"/>
    </source>
</evidence>
<keyword evidence="2 6" id="KW-1003">Cell membrane</keyword>
<feature type="domain" description="ABC3 transporter permease C-terminal" evidence="7">
    <location>
        <begin position="62"/>
        <end position="174"/>
    </location>
</feature>
<accession>A0ABS7L1V7</accession>
<dbReference type="InterPro" id="IPR003838">
    <property type="entry name" value="ABC3_permease_C"/>
</dbReference>
<feature type="transmembrane region" description="Helical" evidence="6">
    <location>
        <begin position="109"/>
        <end position="131"/>
    </location>
</feature>
<sequence>MNFRQFATKNVLRNIRAYFGYFLSSTISAALLFSFTMLVMHPDLNIIILPEHLQQGFKLTSSIAYLFLCFFVFYSVSVFLKSRFKEFGILYILGISKRQIRKMIAIENILISSSAGFFGVLIGLVFSKIFLALSGKLLGIDALGFYFPIKAIVTILIAFILMGIIISIFTTSIIKEDKVLGLLKGTQKPKEQPKSSIILSILSIILLVGGYYFAVTSTMRNISYRIIPVTVVVIIATYFLFSQFSIFIIKVMKSNRNFYMHKTAVLWVSNLLYRVKDNSRMFFLIAITSSVVFTSIGGVTAFWMNKEDEVQKNFPQTFFYSGEKINSNRIDFIEDALKRDGYYYTKDQGTVKFVCPLDNTIALNVISQSTYNNLAKSLGEKEVNIKDNEALLSTPLNNIKRKNILTNNMDIKVIGKLEKRIVPAYYDDVYVISDYDYKKIEGSESVFIAFNVKSYKDTLNICNDYNEKFMDERYSGEYTLLMKAEMLEASKIEYGEVMFLTIFIGIIFFVTTGSFLYNKCYMDVEEDKIKYKKLNKIGLTFKEIKKVSTIEIGVLFLLPYVIAVIHSMFALEALKSAFNINISIAAFIVMGSFLLVQIIYFLIIRGNYLLEVKRSLNNK</sequence>
<dbReference type="EMBL" id="JAIKTU010000014">
    <property type="protein sequence ID" value="MBY0756867.1"/>
    <property type="molecule type" value="Genomic_DNA"/>
</dbReference>
<comment type="similarity">
    <text evidence="6">Belongs to the ABC-4 integral membrane protein family.</text>
</comment>
<protein>
    <submittedName>
        <fullName evidence="8">ABC transporter permease</fullName>
    </submittedName>
</protein>
<feature type="transmembrane region" description="Helical" evidence="6">
    <location>
        <begin position="62"/>
        <end position="80"/>
    </location>
</feature>
<dbReference type="PANTHER" id="PTHR46795">
    <property type="entry name" value="ABC TRANSPORTER PERMEASE-RELATED-RELATED"/>
    <property type="match status" value="1"/>
</dbReference>
<evidence type="ECO:0000256" key="6">
    <source>
        <dbReference type="PIRNR" id="PIRNR018968"/>
    </source>
</evidence>
<dbReference type="Pfam" id="PF02687">
    <property type="entry name" value="FtsX"/>
    <property type="match status" value="1"/>
</dbReference>
<feature type="transmembrane region" description="Helical" evidence="6">
    <location>
        <begin position="497"/>
        <end position="517"/>
    </location>
</feature>
<feature type="transmembrane region" description="Helical" evidence="6">
    <location>
        <begin position="281"/>
        <end position="304"/>
    </location>
</feature>
<evidence type="ECO:0000256" key="2">
    <source>
        <dbReference type="ARBA" id="ARBA00022475"/>
    </source>
</evidence>
<feature type="transmembrane region" description="Helical" evidence="6">
    <location>
        <begin position="552"/>
        <end position="570"/>
    </location>
</feature>
<feature type="transmembrane region" description="Helical" evidence="6">
    <location>
        <begin position="151"/>
        <end position="174"/>
    </location>
</feature>
<keyword evidence="3 6" id="KW-0812">Transmembrane</keyword>
<keyword evidence="6" id="KW-0813">Transport</keyword>
<dbReference type="PIRSF" id="PIRSF018968">
    <property type="entry name" value="ABC_permease_BceB"/>
    <property type="match status" value="1"/>
</dbReference>
<evidence type="ECO:0000256" key="5">
    <source>
        <dbReference type="ARBA" id="ARBA00023136"/>
    </source>
</evidence>
<gene>
    <name evidence="8" type="ORF">K5V21_15590</name>
</gene>
<evidence type="ECO:0000259" key="7">
    <source>
        <dbReference type="Pfam" id="PF02687"/>
    </source>
</evidence>
<proteinExistence type="inferred from homology"/>
<dbReference type="InterPro" id="IPR052536">
    <property type="entry name" value="ABC-4_Integral_Memb_Prot"/>
</dbReference>
<evidence type="ECO:0000313" key="9">
    <source>
        <dbReference type="Proteomes" id="UP001299068"/>
    </source>
</evidence>
<feature type="transmembrane region" description="Helical" evidence="6">
    <location>
        <begin position="582"/>
        <end position="604"/>
    </location>
</feature>
<keyword evidence="5 6" id="KW-0472">Membrane</keyword>
<comment type="subcellular location">
    <subcellularLocation>
        <location evidence="1 6">Cell membrane</location>
        <topology evidence="1 6">Multi-pass membrane protein</topology>
    </subcellularLocation>
</comment>
<feature type="transmembrane region" description="Helical" evidence="6">
    <location>
        <begin position="226"/>
        <end position="249"/>
    </location>
</feature>
<dbReference type="PANTHER" id="PTHR46795:SF2">
    <property type="entry name" value="ABC TRANSPORTER, PERMEASE PROTEIN"/>
    <property type="match status" value="1"/>
</dbReference>
<name>A0ABS7L1V7_CLOSR</name>
<evidence type="ECO:0000256" key="4">
    <source>
        <dbReference type="ARBA" id="ARBA00022989"/>
    </source>
</evidence>
<feature type="transmembrane region" description="Helical" evidence="6">
    <location>
        <begin position="195"/>
        <end position="214"/>
    </location>
</feature>
<organism evidence="8 9">
    <name type="scientific">Clostridium sardiniense</name>
    <name type="common">Clostridium absonum</name>
    <dbReference type="NCBI Taxonomy" id="29369"/>
    <lineage>
        <taxon>Bacteria</taxon>
        <taxon>Bacillati</taxon>
        <taxon>Bacillota</taxon>
        <taxon>Clostridia</taxon>
        <taxon>Eubacteriales</taxon>
        <taxon>Clostridiaceae</taxon>
        <taxon>Clostridium</taxon>
    </lineage>
</organism>
<evidence type="ECO:0000256" key="1">
    <source>
        <dbReference type="ARBA" id="ARBA00004651"/>
    </source>
</evidence>
<keyword evidence="4 6" id="KW-1133">Transmembrane helix</keyword>